<dbReference type="Proteomes" id="UP001142489">
    <property type="component" value="Unassembled WGS sequence"/>
</dbReference>
<proteinExistence type="predicted"/>
<sequence length="223" mass="25110">MVGVYIAQQLVKGFPEAKCSKRNTPQLALTSQDATYHTNQLSSIHVSALVQAITPFELTERDVLPKKKKKKAEAPLVKEETGSEEDNSDLFALAFVSCSQWGKIQIGLPPISCIIRQSNHIVECLMHRNLLSMSSFRLEMENLIAVYHAQRLVDVKHQLEMKNLIFRPLFDIKLWARNGVSHPQRPVDIELRARDGESHTETSLQCQALGSRWSASSTETSSQ</sequence>
<organism evidence="1 2">
    <name type="scientific">Phrynocephalus forsythii</name>
    <dbReference type="NCBI Taxonomy" id="171643"/>
    <lineage>
        <taxon>Eukaryota</taxon>
        <taxon>Metazoa</taxon>
        <taxon>Chordata</taxon>
        <taxon>Craniata</taxon>
        <taxon>Vertebrata</taxon>
        <taxon>Euteleostomi</taxon>
        <taxon>Lepidosauria</taxon>
        <taxon>Squamata</taxon>
        <taxon>Bifurcata</taxon>
        <taxon>Unidentata</taxon>
        <taxon>Episquamata</taxon>
        <taxon>Toxicofera</taxon>
        <taxon>Iguania</taxon>
        <taxon>Acrodonta</taxon>
        <taxon>Agamidae</taxon>
        <taxon>Agaminae</taxon>
        <taxon>Phrynocephalus</taxon>
    </lineage>
</organism>
<comment type="caution">
    <text evidence="1">The sequence shown here is derived from an EMBL/GenBank/DDBJ whole genome shotgun (WGS) entry which is preliminary data.</text>
</comment>
<dbReference type="AlphaFoldDB" id="A0A9Q1B314"/>
<reference evidence="1" key="1">
    <citation type="journal article" date="2023" name="DNA Res.">
        <title>Chromosome-level genome assembly of Phrynocephalus forsythii using third-generation DNA sequencing and Hi-C analysis.</title>
        <authorList>
            <person name="Qi Y."/>
            <person name="Zhao W."/>
            <person name="Zhao Y."/>
            <person name="Niu C."/>
            <person name="Cao S."/>
            <person name="Zhang Y."/>
        </authorList>
    </citation>
    <scope>NUCLEOTIDE SEQUENCE</scope>
    <source>
        <tissue evidence="1">Muscle</tissue>
    </source>
</reference>
<evidence type="ECO:0000313" key="1">
    <source>
        <dbReference type="EMBL" id="KAJ7332477.1"/>
    </source>
</evidence>
<dbReference type="EMBL" id="JAPFRF010000005">
    <property type="protein sequence ID" value="KAJ7332477.1"/>
    <property type="molecule type" value="Genomic_DNA"/>
</dbReference>
<keyword evidence="2" id="KW-1185">Reference proteome</keyword>
<gene>
    <name evidence="1" type="ORF">JRQ81_014657</name>
</gene>
<name>A0A9Q1B314_9SAUR</name>
<protein>
    <submittedName>
        <fullName evidence="1">Uncharacterized protein</fullName>
    </submittedName>
</protein>
<evidence type="ECO:0000313" key="2">
    <source>
        <dbReference type="Proteomes" id="UP001142489"/>
    </source>
</evidence>
<accession>A0A9Q1B314</accession>